<evidence type="ECO:0000313" key="9">
    <source>
        <dbReference type="EMBL" id="NDV29687.1"/>
    </source>
</evidence>
<feature type="transmembrane region" description="Helical" evidence="6">
    <location>
        <begin position="345"/>
        <end position="367"/>
    </location>
</feature>
<evidence type="ECO:0000256" key="5">
    <source>
        <dbReference type="ARBA" id="ARBA00023136"/>
    </source>
</evidence>
<feature type="transmembrane region" description="Helical" evidence="6">
    <location>
        <begin position="387"/>
        <end position="409"/>
    </location>
</feature>
<dbReference type="GO" id="GO:0016020">
    <property type="term" value="C:membrane"/>
    <property type="evidence" value="ECO:0007669"/>
    <property type="project" value="UniProtKB-SubCell"/>
</dbReference>
<feature type="domain" description="Polycystin cation channel PKD1/PKD2" evidence="7">
    <location>
        <begin position="336"/>
        <end position="520"/>
    </location>
</feature>
<dbReference type="Pfam" id="PF08016">
    <property type="entry name" value="PKD_channel"/>
    <property type="match status" value="1"/>
</dbReference>
<evidence type="ECO:0000256" key="3">
    <source>
        <dbReference type="ARBA" id="ARBA00022692"/>
    </source>
</evidence>
<keyword evidence="4 6" id="KW-1133">Transmembrane helix</keyword>
<accession>A0A6B2KYF7</accession>
<name>A0A6B2KYF7_9EUKA</name>
<dbReference type="InterPro" id="IPR051223">
    <property type="entry name" value="Polycystin"/>
</dbReference>
<keyword evidence="3 6" id="KW-0812">Transmembrane</keyword>
<sequence>MSPLERVNPYVCCSLQALFYLGYLILLSYTTSSINAPYALNYHDQLMGTYFDPDGDFGSISDFDSFWNWVNNVLIPTTLPDSLDNRFQSHTWMATPHIRFRQYRVEPTNPADCPLTQYNLTCYPASSIAYDQGKFIGLNFPAEDWKGTTWANPPEAGQYLHGLYFTYPPGGYLTYLDTNQSNALAQVELLKNVSWIDYSTRAVAIEFAIYNLDANVFAMFHVLMEFTHIKAVAPITSIIIIENNTFIPSENASLLILLLWTLGLILQEGAELLVTGISKYENLRKKFLRVPRSVPQEHFFCCGLPCYQFTTSFWKNIYSQSPVIIQAFFQTLGEHFFDFWNVLDFVTNAAIFVYIVITYVITINSSIRILDPTDVSIDHLWNLEHLIEIAAVFGAIGVIIAYFRLLYFFLPWHWVGPLVISMLRMYIDIIYFIALLFVMVVGFASAFNLIYGGSEEIFTGWAPSVFTCVTIAFGDQQFITNDEFLPLPLAYFGDLMMIVYVVLSVILLVNLLIAMMGSTYGDLMEDSRPIEGEWSVATGEILLHYERFLFLPPPLNILQFFLFGALLPFAAISFCCTPIEGRPPSKRCIEGNLSFMKKVHKVIFASWDVRDRLLHHLIREKAPQRKEPAKPAPPPPQTNDKDEGCCLSCCQGKEPTDTTAVGAQSNNKGCCLSCSEGVRQGVSAFWKDLTDSTTSVKYTKKYDRLDIELKQKEDALWDYVKKIIAKYDKNLKVKKAKRILLKVHEDILDIEKQ</sequence>
<dbReference type="InterPro" id="IPR013122">
    <property type="entry name" value="PKD1_2_channel"/>
</dbReference>
<feature type="transmembrane region" description="Helical" evidence="6">
    <location>
        <begin position="495"/>
        <end position="516"/>
    </location>
</feature>
<feature type="transmembrane region" description="Helical" evidence="6">
    <location>
        <begin position="429"/>
        <end position="451"/>
    </location>
</feature>
<keyword evidence="5 6" id="KW-0472">Membrane</keyword>
<feature type="transmembrane region" description="Helical" evidence="6">
    <location>
        <begin position="557"/>
        <end position="577"/>
    </location>
</feature>
<dbReference type="InterPro" id="IPR046791">
    <property type="entry name" value="Polycystin_dom"/>
</dbReference>
<feature type="transmembrane region" description="Helical" evidence="6">
    <location>
        <begin position="254"/>
        <end position="277"/>
    </location>
</feature>
<evidence type="ECO:0000256" key="6">
    <source>
        <dbReference type="SAM" id="Phobius"/>
    </source>
</evidence>
<dbReference type="PANTHER" id="PTHR10877:SF183">
    <property type="entry name" value="AT14535P-RELATED"/>
    <property type="match status" value="1"/>
</dbReference>
<evidence type="ECO:0000256" key="2">
    <source>
        <dbReference type="ARBA" id="ARBA00007200"/>
    </source>
</evidence>
<feature type="domain" description="Polycystin" evidence="8">
    <location>
        <begin position="56"/>
        <end position="237"/>
    </location>
</feature>
<comment type="similarity">
    <text evidence="2">Belongs to the polycystin family.</text>
</comment>
<feature type="transmembrane region" description="Helical" evidence="6">
    <location>
        <begin position="457"/>
        <end position="474"/>
    </location>
</feature>
<dbReference type="PANTHER" id="PTHR10877">
    <property type="entry name" value="POLYCYSTIN FAMILY MEMBER"/>
    <property type="match status" value="1"/>
</dbReference>
<dbReference type="AlphaFoldDB" id="A0A6B2KYF7"/>
<feature type="transmembrane region" description="Helical" evidence="6">
    <location>
        <begin position="7"/>
        <end position="29"/>
    </location>
</feature>
<evidence type="ECO:0000259" key="8">
    <source>
        <dbReference type="Pfam" id="PF20519"/>
    </source>
</evidence>
<evidence type="ECO:0000256" key="1">
    <source>
        <dbReference type="ARBA" id="ARBA00004141"/>
    </source>
</evidence>
<evidence type="ECO:0000256" key="4">
    <source>
        <dbReference type="ARBA" id="ARBA00022989"/>
    </source>
</evidence>
<dbReference type="Pfam" id="PF20519">
    <property type="entry name" value="Polycystin_dom"/>
    <property type="match status" value="1"/>
</dbReference>
<protein>
    <recommendedName>
        <fullName evidence="10">Polycystin cation channel PKD1/PKD2 domain-containing protein</fullName>
    </recommendedName>
</protein>
<evidence type="ECO:0008006" key="10">
    <source>
        <dbReference type="Google" id="ProtNLM"/>
    </source>
</evidence>
<comment type="subcellular location">
    <subcellularLocation>
        <location evidence="1">Membrane</location>
        <topology evidence="1">Multi-pass membrane protein</topology>
    </subcellularLocation>
</comment>
<proteinExistence type="inferred from homology"/>
<organism evidence="9">
    <name type="scientific">Arcella intermedia</name>
    <dbReference type="NCBI Taxonomy" id="1963864"/>
    <lineage>
        <taxon>Eukaryota</taxon>
        <taxon>Amoebozoa</taxon>
        <taxon>Tubulinea</taxon>
        <taxon>Elardia</taxon>
        <taxon>Arcellinida</taxon>
        <taxon>Sphaerothecina</taxon>
        <taxon>Arcellidae</taxon>
        <taxon>Arcella</taxon>
    </lineage>
</organism>
<evidence type="ECO:0000259" key="7">
    <source>
        <dbReference type="Pfam" id="PF08016"/>
    </source>
</evidence>
<reference evidence="9" key="1">
    <citation type="journal article" date="2020" name="J. Eukaryot. Microbiol.">
        <title>De novo Sequencing, Assembly and Annotation of the Transcriptome for the Free-Living Testate Amoeba Arcella intermedia.</title>
        <authorList>
            <person name="Ribeiro G.M."/>
            <person name="Porfirio-Sousa A.L."/>
            <person name="Maurer-Alcala X.X."/>
            <person name="Katz L.A."/>
            <person name="Lahr D.J.G."/>
        </authorList>
    </citation>
    <scope>NUCLEOTIDE SEQUENCE</scope>
</reference>
<dbReference type="EMBL" id="GIBP01000718">
    <property type="protein sequence ID" value="NDV29687.1"/>
    <property type="molecule type" value="Transcribed_RNA"/>
</dbReference>